<dbReference type="GO" id="GO:0005856">
    <property type="term" value="C:cytoskeleton"/>
    <property type="evidence" value="ECO:0007669"/>
    <property type="project" value="TreeGrafter"/>
</dbReference>
<evidence type="ECO:0000259" key="2">
    <source>
        <dbReference type="Pfam" id="PF02897"/>
    </source>
</evidence>
<dbReference type="PANTHER" id="PTHR11757:SF19">
    <property type="entry name" value="PROLYL ENDOPEPTIDASE-LIKE"/>
    <property type="match status" value="1"/>
</dbReference>
<organism evidence="3 4">
    <name type="scientific">Acipenser ruthenus</name>
    <name type="common">Sterlet sturgeon</name>
    <dbReference type="NCBI Taxonomy" id="7906"/>
    <lineage>
        <taxon>Eukaryota</taxon>
        <taxon>Metazoa</taxon>
        <taxon>Chordata</taxon>
        <taxon>Craniata</taxon>
        <taxon>Vertebrata</taxon>
        <taxon>Euteleostomi</taxon>
        <taxon>Actinopterygii</taxon>
        <taxon>Chondrostei</taxon>
        <taxon>Acipenseriformes</taxon>
        <taxon>Acipenseridae</taxon>
        <taxon>Acipenser</taxon>
    </lineage>
</organism>
<protein>
    <submittedName>
        <fullName evidence="3">Prolyl endopeptidase-like</fullName>
    </submittedName>
</protein>
<dbReference type="Proteomes" id="UP000289886">
    <property type="component" value="Unassembled WGS sequence"/>
</dbReference>
<dbReference type="Pfam" id="PF02897">
    <property type="entry name" value="Peptidase_S9_N"/>
    <property type="match status" value="1"/>
</dbReference>
<accession>A0A444UGZ7</accession>
<dbReference type="Gene3D" id="2.130.10.120">
    <property type="entry name" value="Prolyl oligopeptidase, N-terminal domain"/>
    <property type="match status" value="1"/>
</dbReference>
<name>A0A444UGZ7_ACIRT</name>
<evidence type="ECO:0000313" key="3">
    <source>
        <dbReference type="EMBL" id="RXM34450.1"/>
    </source>
</evidence>
<proteinExistence type="inferred from homology"/>
<dbReference type="InterPro" id="IPR051543">
    <property type="entry name" value="Serine_Peptidase_S9A"/>
</dbReference>
<dbReference type="AlphaFoldDB" id="A0A444UGZ7"/>
<reference evidence="3 4" key="1">
    <citation type="submission" date="2019-01" db="EMBL/GenBank/DDBJ databases">
        <title>Draft Genome and Complete Hox-Cluster Characterization of the Sterlet Sturgeon (Acipenser ruthenus).</title>
        <authorList>
            <person name="Wei Q."/>
        </authorList>
    </citation>
    <scope>NUCLEOTIDE SEQUENCE [LARGE SCALE GENOMIC DNA]</scope>
    <source>
        <strain evidence="3">WHYD16114868_AA</strain>
        <tissue evidence="3">Blood</tissue>
    </source>
</reference>
<comment type="caution">
    <text evidence="3">The sequence shown here is derived from an EMBL/GenBank/DDBJ whole genome shotgun (WGS) entry which is preliminary data.</text>
</comment>
<feature type="domain" description="Peptidase S9A N-terminal" evidence="2">
    <location>
        <begin position="45"/>
        <end position="204"/>
    </location>
</feature>
<comment type="similarity">
    <text evidence="1">Belongs to the peptidase S9A family.</text>
</comment>
<gene>
    <name evidence="3" type="ORF">EOD39_0171</name>
</gene>
<evidence type="ECO:0000313" key="4">
    <source>
        <dbReference type="Proteomes" id="UP000289886"/>
    </source>
</evidence>
<sequence>MQWESFFHHCGFSSPDRVLSLAVPGQGEPQVLLFLGDVAWPDRVQASFQCESLSPQEKHLAATVRSSRSEEAGCAVARLGSTPAVTHIQTPVFSFEWVTDNILFYTSQKNLWSLQVYSLVFGEEQPQITLAFFVEVMSSKDKRFLAINCNSKSCSEMHLVECRSSLLPPVLVQPRTAGLIYHVERSEGQLYILTNAGPAHEYQVSSPP</sequence>
<keyword evidence="4" id="KW-1185">Reference proteome</keyword>
<dbReference type="InterPro" id="IPR023302">
    <property type="entry name" value="Pept_S9A_N"/>
</dbReference>
<dbReference type="GO" id="GO:0004252">
    <property type="term" value="F:serine-type endopeptidase activity"/>
    <property type="evidence" value="ECO:0007669"/>
    <property type="project" value="InterPro"/>
</dbReference>
<dbReference type="GO" id="GO:0005794">
    <property type="term" value="C:Golgi apparatus"/>
    <property type="evidence" value="ECO:0007669"/>
    <property type="project" value="TreeGrafter"/>
</dbReference>
<evidence type="ECO:0000256" key="1">
    <source>
        <dbReference type="ARBA" id="ARBA00005228"/>
    </source>
</evidence>
<dbReference type="EMBL" id="SCEB01214592">
    <property type="protein sequence ID" value="RXM34450.1"/>
    <property type="molecule type" value="Genomic_DNA"/>
</dbReference>
<dbReference type="SUPFAM" id="SSF50993">
    <property type="entry name" value="Peptidase/esterase 'gauge' domain"/>
    <property type="match status" value="1"/>
</dbReference>
<dbReference type="PANTHER" id="PTHR11757">
    <property type="entry name" value="PROTEASE FAMILY S9A OLIGOPEPTIDASE"/>
    <property type="match status" value="1"/>
</dbReference>